<dbReference type="InterPro" id="IPR036388">
    <property type="entry name" value="WH-like_DNA-bd_sf"/>
</dbReference>
<dbReference type="Pfam" id="PF11625">
    <property type="entry name" value="DUF3253"/>
    <property type="match status" value="1"/>
</dbReference>
<accession>A0A850H7N9</accession>
<comment type="caution">
    <text evidence="1">The sequence shown here is derived from an EMBL/GenBank/DDBJ whole genome shotgun (WGS) entry which is preliminary data.</text>
</comment>
<reference evidence="1 2" key="1">
    <citation type="submission" date="2020-06" db="EMBL/GenBank/DDBJ databases">
        <title>Altererythrobacter sp. HHU K3-1.</title>
        <authorList>
            <person name="Zhang D."/>
            <person name="Xue H."/>
        </authorList>
    </citation>
    <scope>NUCLEOTIDE SEQUENCE [LARGE SCALE GENOMIC DNA]</scope>
    <source>
        <strain evidence="1 2">HHU K3-1</strain>
    </source>
</reference>
<dbReference type="SUPFAM" id="SSF46785">
    <property type="entry name" value="Winged helix' DNA-binding domain"/>
    <property type="match status" value="1"/>
</dbReference>
<keyword evidence="2" id="KW-1185">Reference proteome</keyword>
<dbReference type="AlphaFoldDB" id="A0A850H7N9"/>
<proteinExistence type="predicted"/>
<dbReference type="EMBL" id="JABWGV010000005">
    <property type="protein sequence ID" value="NVD45813.1"/>
    <property type="molecule type" value="Genomic_DNA"/>
</dbReference>
<dbReference type="InterPro" id="IPR036390">
    <property type="entry name" value="WH_DNA-bd_sf"/>
</dbReference>
<gene>
    <name evidence="1" type="ORF">HUV48_12430</name>
</gene>
<name>A0A850H7N9_9SPHN</name>
<dbReference type="Gene3D" id="1.10.10.10">
    <property type="entry name" value="Winged helix-like DNA-binding domain superfamily/Winged helix DNA-binding domain"/>
    <property type="match status" value="1"/>
</dbReference>
<dbReference type="InterPro" id="IPR021660">
    <property type="entry name" value="DUF3253"/>
</dbReference>
<dbReference type="Proteomes" id="UP000561438">
    <property type="component" value="Unassembled WGS sequence"/>
</dbReference>
<evidence type="ECO:0000313" key="1">
    <source>
        <dbReference type="EMBL" id="NVD45813.1"/>
    </source>
</evidence>
<sequence length="84" mass="9125">MSDSSADKAILTLLDERSEGATICPSEAARSLAGDEEWRGEMQRVHEAVDCLVRSGKVRLSWKGRPLSARSGPYRIALLGKGQP</sequence>
<dbReference type="RefSeq" id="WP_176268119.1">
    <property type="nucleotide sequence ID" value="NZ_JABWGV010000005.1"/>
</dbReference>
<organism evidence="1 2">
    <name type="scientific">Qipengyuania atrilutea</name>
    <dbReference type="NCBI Taxonomy" id="2744473"/>
    <lineage>
        <taxon>Bacteria</taxon>
        <taxon>Pseudomonadati</taxon>
        <taxon>Pseudomonadota</taxon>
        <taxon>Alphaproteobacteria</taxon>
        <taxon>Sphingomonadales</taxon>
        <taxon>Erythrobacteraceae</taxon>
        <taxon>Qipengyuania</taxon>
    </lineage>
</organism>
<evidence type="ECO:0000313" key="2">
    <source>
        <dbReference type="Proteomes" id="UP000561438"/>
    </source>
</evidence>
<protein>
    <submittedName>
        <fullName evidence="1">DUF3253 domain-containing protein</fullName>
    </submittedName>
</protein>